<reference evidence="1 2" key="1">
    <citation type="journal article" date="2016" name="Int. J. Syst. Evol. Microbiol.">
        <title>Descriptions of Anaerotaenia torta gen. nov., sp. nov. and Anaerocolumna cellulosilytica gen. nov., sp. nov. isolated from a methanogenic reactor of cattle waste.</title>
        <authorList>
            <person name="Uek A."/>
            <person name="Ohtaki Y."/>
            <person name="Kaku N."/>
            <person name="Ueki K."/>
        </authorList>
    </citation>
    <scope>NUCLEOTIDE SEQUENCE [LARGE SCALE GENOMIC DNA]</scope>
    <source>
        <strain evidence="1 2">SN021</strain>
    </source>
</reference>
<protein>
    <submittedName>
        <fullName evidence="1">Uncharacterized protein</fullName>
    </submittedName>
</protein>
<dbReference type="RefSeq" id="WP_184095127.1">
    <property type="nucleotide sequence ID" value="NZ_AP023367.1"/>
</dbReference>
<organism evidence="1 2">
    <name type="scientific">Anaerocolumna cellulosilytica</name>
    <dbReference type="NCBI Taxonomy" id="433286"/>
    <lineage>
        <taxon>Bacteria</taxon>
        <taxon>Bacillati</taxon>
        <taxon>Bacillota</taxon>
        <taxon>Clostridia</taxon>
        <taxon>Lachnospirales</taxon>
        <taxon>Lachnospiraceae</taxon>
        <taxon>Anaerocolumna</taxon>
    </lineage>
</organism>
<dbReference type="Pfam" id="PF13279">
    <property type="entry name" value="4HBT_2"/>
    <property type="match status" value="1"/>
</dbReference>
<keyword evidence="2" id="KW-1185">Reference proteome</keyword>
<gene>
    <name evidence="1" type="ORF">acsn021_07760</name>
</gene>
<dbReference type="EMBL" id="AP023367">
    <property type="protein sequence ID" value="BCJ93207.1"/>
    <property type="molecule type" value="Genomic_DNA"/>
</dbReference>
<dbReference type="AlphaFoldDB" id="A0A6S6QZC2"/>
<dbReference type="KEGG" id="acel:acsn021_07760"/>
<evidence type="ECO:0000313" key="2">
    <source>
        <dbReference type="Proteomes" id="UP000515561"/>
    </source>
</evidence>
<dbReference type="InterPro" id="IPR029069">
    <property type="entry name" value="HotDog_dom_sf"/>
</dbReference>
<proteinExistence type="predicted"/>
<dbReference type="SUPFAM" id="SSF54637">
    <property type="entry name" value="Thioesterase/thiol ester dehydrase-isomerase"/>
    <property type="match status" value="1"/>
</dbReference>
<dbReference type="Gene3D" id="3.10.129.10">
    <property type="entry name" value="Hotdog Thioesterase"/>
    <property type="match status" value="1"/>
</dbReference>
<dbReference type="CDD" id="cd00586">
    <property type="entry name" value="4HBT"/>
    <property type="match status" value="1"/>
</dbReference>
<name>A0A6S6QZC2_9FIRM</name>
<sequence>MKNGFNEHYKYEVGFGDCDAYQIAHNARYVQWFEQGIYKHFMADADNLLKEKRLIITEVRYRYLHAVKYGDKINILTEIEKDKDDEKLYKFYQRIIKEEPKKIVSICKGAVRLEEKTT</sequence>
<dbReference type="Proteomes" id="UP000515561">
    <property type="component" value="Chromosome"/>
</dbReference>
<accession>A0A6S6QZC2</accession>
<evidence type="ECO:0000313" key="1">
    <source>
        <dbReference type="EMBL" id="BCJ93207.1"/>
    </source>
</evidence>